<protein>
    <submittedName>
        <fullName evidence="1">Uncharacterized protein</fullName>
    </submittedName>
</protein>
<dbReference type="EMBL" id="VOAH01000021">
    <property type="protein sequence ID" value="TVP39100.1"/>
    <property type="molecule type" value="Genomic_DNA"/>
</dbReference>
<sequence length="88" mass="10409">MTILKFNMQKILILADDPIRTKLEEKLRRRFDVESVAPPLNGICEIKIRLRGNWITLCRFSSNENFRDIITMFNVNYDLKSRTTKSMS</sequence>
<comment type="caution">
    <text evidence="1">The sequence shown here is derived from an EMBL/GenBank/DDBJ whole genome shotgun (WGS) entry which is preliminary data.</text>
</comment>
<dbReference type="Proteomes" id="UP000315289">
    <property type="component" value="Unassembled WGS sequence"/>
</dbReference>
<dbReference type="AlphaFoldDB" id="A0A557SR67"/>
<keyword evidence="2" id="KW-1185">Reference proteome</keyword>
<accession>A0A557SR67</accession>
<name>A0A557SR67_9ARCH</name>
<proteinExistence type="predicted"/>
<organism evidence="1 2">
    <name type="scientific">Candidatus Nitrosocosmicus arcticus</name>
    <dbReference type="NCBI Taxonomy" id="2035267"/>
    <lineage>
        <taxon>Archaea</taxon>
        <taxon>Nitrososphaerota</taxon>
        <taxon>Nitrososphaeria</taxon>
        <taxon>Nitrososphaerales</taxon>
        <taxon>Nitrososphaeraceae</taxon>
        <taxon>Candidatus Nitrosocosmicus</taxon>
    </lineage>
</organism>
<reference evidence="1 2" key="1">
    <citation type="journal article" date="2019" name="Front. Microbiol.">
        <title>Ammonia Oxidation by the Arctic Terrestrial Thaumarchaeote Candidatus Nitrosocosmicus arcticus Is Stimulated by Increasing Temperatures.</title>
        <authorList>
            <person name="Alves R.J.E."/>
            <person name="Kerou M."/>
            <person name="Zappe A."/>
            <person name="Bittner R."/>
            <person name="Abby S.S."/>
            <person name="Schmidt H.A."/>
            <person name="Pfeifer K."/>
            <person name="Schleper C."/>
        </authorList>
    </citation>
    <scope>NUCLEOTIDE SEQUENCE [LARGE SCALE GENOMIC DNA]</scope>
    <source>
        <strain evidence="1 2">Kfb</strain>
    </source>
</reference>
<gene>
    <name evidence="1" type="ORF">NARC_210044</name>
</gene>
<evidence type="ECO:0000313" key="2">
    <source>
        <dbReference type="Proteomes" id="UP000315289"/>
    </source>
</evidence>
<evidence type="ECO:0000313" key="1">
    <source>
        <dbReference type="EMBL" id="TVP39100.1"/>
    </source>
</evidence>